<dbReference type="InterPro" id="IPR042105">
    <property type="entry name" value="Ribosomal_bL31_sf"/>
</dbReference>
<reference evidence="5 6" key="1">
    <citation type="submission" date="2017-11" db="EMBL/GenBank/DDBJ databases">
        <title>The genome sequence of Candidatus Carsonella ruddii from the psyllid Bactericera trigonica.</title>
        <authorList>
            <person name="Katsir L."/>
            <person name="Zhepu R."/>
            <person name="Piasezky A."/>
            <person name="Jong J."/>
            <person name="Sela N."/>
            <person name="Freilich S."/>
            <person name="Bahar O."/>
        </authorList>
    </citation>
    <scope>NUCLEOTIDE SEQUENCE [LARGE SCALE GENOMIC DNA]</scope>
    <source>
        <strain evidence="5 6">BT</strain>
    </source>
</reference>
<evidence type="ECO:0000313" key="6">
    <source>
        <dbReference type="Proteomes" id="UP000230531"/>
    </source>
</evidence>
<dbReference type="InterPro" id="IPR034704">
    <property type="entry name" value="Ribosomal_bL28/bL31-like_sf"/>
</dbReference>
<name>A0A2K8K4C4_CARRU</name>
<evidence type="ECO:0000256" key="3">
    <source>
        <dbReference type="ARBA" id="ARBA00023274"/>
    </source>
</evidence>
<dbReference type="NCBIfam" id="TIGR00105">
    <property type="entry name" value="L31"/>
    <property type="match status" value="1"/>
</dbReference>
<proteinExistence type="inferred from homology"/>
<comment type="similarity">
    <text evidence="4">Belongs to the bacterial ribosomal protein bL31 family.</text>
</comment>
<dbReference type="Gene3D" id="4.10.830.30">
    <property type="entry name" value="Ribosomal protein L31"/>
    <property type="match status" value="1"/>
</dbReference>
<evidence type="ECO:0000256" key="1">
    <source>
        <dbReference type="ARBA" id="ARBA00011838"/>
    </source>
</evidence>
<dbReference type="GO" id="GO:1990904">
    <property type="term" value="C:ribonucleoprotein complex"/>
    <property type="evidence" value="ECO:0007669"/>
    <property type="project" value="UniProtKB-KW"/>
</dbReference>
<gene>
    <name evidence="5" type="primary">rpmE</name>
    <name evidence="5" type="ORF">CUN91_00605</name>
</gene>
<dbReference type="GO" id="GO:0003735">
    <property type="term" value="F:structural constituent of ribosome"/>
    <property type="evidence" value="ECO:0007669"/>
    <property type="project" value="InterPro"/>
</dbReference>
<protein>
    <recommendedName>
        <fullName evidence="4">50S ribosomal protein L31</fullName>
    </recommendedName>
</protein>
<comment type="subunit">
    <text evidence="1">Part of the 50S ribosomal subunit.</text>
</comment>
<dbReference type="AlphaFoldDB" id="A0A2K8K4C4"/>
<evidence type="ECO:0000256" key="4">
    <source>
        <dbReference type="RuleBase" id="RU000564"/>
    </source>
</evidence>
<dbReference type="EMBL" id="CP024798">
    <property type="protein sequence ID" value="ATX33455.1"/>
    <property type="molecule type" value="Genomic_DNA"/>
</dbReference>
<dbReference type="SUPFAM" id="SSF143800">
    <property type="entry name" value="L28p-like"/>
    <property type="match status" value="1"/>
</dbReference>
<evidence type="ECO:0000256" key="2">
    <source>
        <dbReference type="ARBA" id="ARBA00022980"/>
    </source>
</evidence>
<dbReference type="Proteomes" id="UP000230531">
    <property type="component" value="Chromosome"/>
</dbReference>
<keyword evidence="3 4" id="KW-0687">Ribonucleoprotein</keyword>
<dbReference type="GO" id="GO:0006412">
    <property type="term" value="P:translation"/>
    <property type="evidence" value="ECO:0007669"/>
    <property type="project" value="InterPro"/>
</dbReference>
<keyword evidence="2 4" id="KW-0689">Ribosomal protein</keyword>
<evidence type="ECO:0000313" key="5">
    <source>
        <dbReference type="EMBL" id="ATX33455.1"/>
    </source>
</evidence>
<dbReference type="PRINTS" id="PR01249">
    <property type="entry name" value="RIBOSOMALL31"/>
</dbReference>
<sequence>MNLFFIIFIIFLIMNKIYFNCICNEKYYLFSFFKKNININICVNCHPFYTKKKNLFDNSKRAKNFNNKYAIFFKK</sequence>
<dbReference type="InterPro" id="IPR002150">
    <property type="entry name" value="Ribosomal_bL31"/>
</dbReference>
<dbReference type="GO" id="GO:0005840">
    <property type="term" value="C:ribosome"/>
    <property type="evidence" value="ECO:0007669"/>
    <property type="project" value="UniProtKB-KW"/>
</dbReference>
<dbReference type="Pfam" id="PF01197">
    <property type="entry name" value="Ribosomal_L31"/>
    <property type="match status" value="1"/>
</dbReference>
<organism evidence="5 6">
    <name type="scientific">Carsonella ruddii</name>
    <dbReference type="NCBI Taxonomy" id="114186"/>
    <lineage>
        <taxon>Bacteria</taxon>
        <taxon>Pseudomonadati</taxon>
        <taxon>Pseudomonadota</taxon>
        <taxon>Gammaproteobacteria</taxon>
        <taxon>Oceanospirillales</taxon>
        <taxon>Halomonadaceae</taxon>
        <taxon>Zymobacter group</taxon>
        <taxon>Candidatus Carsonella</taxon>
    </lineage>
</organism>
<accession>A0A2K8K4C4</accession>